<dbReference type="GO" id="GO:0051539">
    <property type="term" value="F:4 iron, 4 sulfur cluster binding"/>
    <property type="evidence" value="ECO:0007669"/>
    <property type="project" value="TreeGrafter"/>
</dbReference>
<reference evidence="3 4" key="1">
    <citation type="submission" date="2019-04" db="EMBL/GenBank/DDBJ databases">
        <title>Friends and foes A comparative genomics study of 23 Aspergillus species from section Flavi.</title>
        <authorList>
            <consortium name="DOE Joint Genome Institute"/>
            <person name="Kjaerbolling I."/>
            <person name="Vesth T."/>
            <person name="Frisvad J.C."/>
            <person name="Nybo J.L."/>
            <person name="Theobald S."/>
            <person name="Kildgaard S."/>
            <person name="Isbrandt T."/>
            <person name="Kuo A."/>
            <person name="Sato A."/>
            <person name="Lyhne E.K."/>
            <person name="Kogle M.E."/>
            <person name="Wiebenga A."/>
            <person name="Kun R.S."/>
            <person name="Lubbers R.J."/>
            <person name="Makela M.R."/>
            <person name="Barry K."/>
            <person name="Chovatia M."/>
            <person name="Clum A."/>
            <person name="Daum C."/>
            <person name="Haridas S."/>
            <person name="He G."/>
            <person name="LaButti K."/>
            <person name="Lipzen A."/>
            <person name="Mondo S."/>
            <person name="Riley R."/>
            <person name="Salamov A."/>
            <person name="Simmons B.A."/>
            <person name="Magnuson J.K."/>
            <person name="Henrissat B."/>
            <person name="Mortensen U.H."/>
            <person name="Larsen T.O."/>
            <person name="Devries R.P."/>
            <person name="Grigoriev I.V."/>
            <person name="Machida M."/>
            <person name="Baker S.E."/>
            <person name="Andersen M.R."/>
        </authorList>
    </citation>
    <scope>NUCLEOTIDE SEQUENCE [LARGE SCALE GENOMIC DNA]</scope>
    <source>
        <strain evidence="3 4">CBS 117626</strain>
    </source>
</reference>
<evidence type="ECO:0000313" key="4">
    <source>
        <dbReference type="Proteomes" id="UP000326950"/>
    </source>
</evidence>
<protein>
    <recommendedName>
        <fullName evidence="1">Aconitate hydratase, mitochondrial</fullName>
    </recommendedName>
</protein>
<gene>
    <name evidence="3" type="ORF">BDV40DRAFT_305955</name>
</gene>
<organism evidence="3 4">
    <name type="scientific">Aspergillus tamarii</name>
    <dbReference type="NCBI Taxonomy" id="41984"/>
    <lineage>
        <taxon>Eukaryota</taxon>
        <taxon>Fungi</taxon>
        <taxon>Dikarya</taxon>
        <taxon>Ascomycota</taxon>
        <taxon>Pezizomycotina</taxon>
        <taxon>Eurotiomycetes</taxon>
        <taxon>Eurotiomycetidae</taxon>
        <taxon>Eurotiales</taxon>
        <taxon>Aspergillaceae</taxon>
        <taxon>Aspergillus</taxon>
        <taxon>Aspergillus subgen. Circumdati</taxon>
    </lineage>
</organism>
<dbReference type="SUPFAM" id="SSF52016">
    <property type="entry name" value="LeuD/IlvD-like"/>
    <property type="match status" value="1"/>
</dbReference>
<dbReference type="GO" id="GO:0003994">
    <property type="term" value="F:aconitate hydratase activity"/>
    <property type="evidence" value="ECO:0007669"/>
    <property type="project" value="TreeGrafter"/>
</dbReference>
<name>A0A5N6UD71_ASPTM</name>
<proteinExistence type="predicted"/>
<dbReference type="AlphaFoldDB" id="A0A5N6UD71"/>
<dbReference type="Gene3D" id="3.20.19.10">
    <property type="entry name" value="Aconitase, domain 4"/>
    <property type="match status" value="1"/>
</dbReference>
<dbReference type="GO" id="GO:0005739">
    <property type="term" value="C:mitochondrion"/>
    <property type="evidence" value="ECO:0007669"/>
    <property type="project" value="TreeGrafter"/>
</dbReference>
<sequence>MTATFGVRRIPTFVDSNSLPATSASNALLPDTDIQLIGHTRHLVTSEILPVPYVARDLQRRNLRWCIIGNSNYGEGSSHEHAALEPRYLGVLAVITPDFARIHETTLKKQGMLALTFDDAADQDRIQNGDRITLLGVEEQKGSLQPGSQVTMPVQPRGDLAWEAKLNHSYHSGQLPWLRDGSALNHIRAKALAG</sequence>
<accession>A0A5N6UD71</accession>
<dbReference type="InterPro" id="IPR000573">
    <property type="entry name" value="AconitaseA/IPMdHydase_ssu_swvl"/>
</dbReference>
<evidence type="ECO:0000313" key="3">
    <source>
        <dbReference type="EMBL" id="KAE8156545.1"/>
    </source>
</evidence>
<dbReference type="EMBL" id="ML738756">
    <property type="protein sequence ID" value="KAE8156545.1"/>
    <property type="molecule type" value="Genomic_DNA"/>
</dbReference>
<dbReference type="Pfam" id="PF00694">
    <property type="entry name" value="Aconitase_C"/>
    <property type="match status" value="1"/>
</dbReference>
<dbReference type="InterPro" id="IPR050926">
    <property type="entry name" value="Aconitase/IPM_isomerase"/>
</dbReference>
<evidence type="ECO:0000259" key="2">
    <source>
        <dbReference type="Pfam" id="PF00694"/>
    </source>
</evidence>
<dbReference type="PANTHER" id="PTHR43160">
    <property type="entry name" value="ACONITATE HYDRATASE B"/>
    <property type="match status" value="1"/>
</dbReference>
<dbReference type="OrthoDB" id="2224430at2759"/>
<dbReference type="InterPro" id="IPR015928">
    <property type="entry name" value="Aconitase/3IPM_dehydase_swvl"/>
</dbReference>
<evidence type="ECO:0000256" key="1">
    <source>
        <dbReference type="ARBA" id="ARBA00015940"/>
    </source>
</evidence>
<dbReference type="Proteomes" id="UP000326950">
    <property type="component" value="Unassembled WGS sequence"/>
</dbReference>
<feature type="domain" description="Aconitase A/isopropylmalate dehydratase small subunit swivel" evidence="2">
    <location>
        <begin position="38"/>
        <end position="119"/>
    </location>
</feature>
<dbReference type="GO" id="GO:0006099">
    <property type="term" value="P:tricarboxylic acid cycle"/>
    <property type="evidence" value="ECO:0007669"/>
    <property type="project" value="TreeGrafter"/>
</dbReference>
<dbReference type="GO" id="GO:0005829">
    <property type="term" value="C:cytosol"/>
    <property type="evidence" value="ECO:0007669"/>
    <property type="project" value="TreeGrafter"/>
</dbReference>
<dbReference type="PANTHER" id="PTHR43160:SF3">
    <property type="entry name" value="ACONITATE HYDRATASE, MITOCHONDRIAL"/>
    <property type="match status" value="1"/>
</dbReference>
<keyword evidence="4" id="KW-1185">Reference proteome</keyword>